<sequence>MFWTKWGRPYSDKAGGSQEPWMDLASNEKTVYIDFFSDIEDLFDDDDMQ</sequence>
<dbReference type="InterPro" id="IPR029391">
    <property type="entry name" value="CSN9_metazoa"/>
</dbReference>
<dbReference type="PANTHER" id="PTHR28562">
    <property type="entry name" value="COP9 SIGNALOSOME COMPLEX SUBUNIT 9"/>
    <property type="match status" value="1"/>
</dbReference>
<dbReference type="Proteomes" id="UP000314987">
    <property type="component" value="Unassembled WGS sequence"/>
</dbReference>
<dbReference type="AlphaFoldDB" id="A0A4X2LZ22"/>
<evidence type="ECO:0000256" key="3">
    <source>
        <dbReference type="ARBA" id="ARBA00022790"/>
    </source>
</evidence>
<protein>
    <recommendedName>
        <fullName evidence="2">COP9 signalosome complex subunit 9</fullName>
    </recommendedName>
</protein>
<evidence type="ECO:0000313" key="5">
    <source>
        <dbReference type="Proteomes" id="UP000314987"/>
    </source>
</evidence>
<evidence type="ECO:0000256" key="1">
    <source>
        <dbReference type="ARBA" id="ARBA00009162"/>
    </source>
</evidence>
<dbReference type="Pfam" id="PF15004">
    <property type="entry name" value="MYEOV2"/>
    <property type="match status" value="1"/>
</dbReference>
<keyword evidence="3" id="KW-0736">Signalosome</keyword>
<dbReference type="GO" id="GO:0008180">
    <property type="term" value="C:COP9 signalosome"/>
    <property type="evidence" value="ECO:0007669"/>
    <property type="project" value="UniProtKB-KW"/>
</dbReference>
<reference evidence="5" key="1">
    <citation type="submission" date="2018-12" db="EMBL/GenBank/DDBJ databases">
        <authorList>
            <person name="Yazar S."/>
        </authorList>
    </citation>
    <scope>NUCLEOTIDE SEQUENCE [LARGE SCALE GENOMIC DNA]</scope>
</reference>
<evidence type="ECO:0000313" key="4">
    <source>
        <dbReference type="Ensembl" id="ENSVURP00010026866.1"/>
    </source>
</evidence>
<name>A0A4X2LZ22_VOMUR</name>
<keyword evidence="5" id="KW-1185">Reference proteome</keyword>
<dbReference type="Ensembl" id="ENSVURT00010030615.1">
    <property type="protein sequence ID" value="ENSVURP00010026866.1"/>
    <property type="gene ID" value="ENSVURG00010020602.1"/>
</dbReference>
<proteinExistence type="inferred from homology"/>
<reference evidence="4" key="2">
    <citation type="submission" date="2025-05" db="UniProtKB">
        <authorList>
            <consortium name="Ensembl"/>
        </authorList>
    </citation>
    <scope>IDENTIFICATION</scope>
</reference>
<dbReference type="GeneTree" id="ENSGT00970000197817"/>
<evidence type="ECO:0000256" key="2">
    <source>
        <dbReference type="ARBA" id="ARBA00014874"/>
    </source>
</evidence>
<comment type="similarity">
    <text evidence="1">Belongs to the CSN9 family.</text>
</comment>
<accession>A0A4X2LZ22</accession>
<dbReference type="Ensembl" id="ENSVURT00010021072.1">
    <property type="protein sequence ID" value="ENSVURP00010018540.1"/>
    <property type="gene ID" value="ENSVURG00010014124.1"/>
</dbReference>
<organism evidence="4 5">
    <name type="scientific">Vombatus ursinus</name>
    <name type="common">Common wombat</name>
    <dbReference type="NCBI Taxonomy" id="29139"/>
    <lineage>
        <taxon>Eukaryota</taxon>
        <taxon>Metazoa</taxon>
        <taxon>Chordata</taxon>
        <taxon>Craniata</taxon>
        <taxon>Vertebrata</taxon>
        <taxon>Euteleostomi</taxon>
        <taxon>Mammalia</taxon>
        <taxon>Metatheria</taxon>
        <taxon>Diprotodontia</taxon>
        <taxon>Vombatidae</taxon>
        <taxon>Vombatus</taxon>
    </lineage>
</organism>